<keyword evidence="5 9" id="KW-0418">Kinase</keyword>
<organism evidence="9 10">
    <name type="scientific">Halobacterium jilantaiense</name>
    <dbReference type="NCBI Taxonomy" id="355548"/>
    <lineage>
        <taxon>Archaea</taxon>
        <taxon>Methanobacteriati</taxon>
        <taxon>Methanobacteriota</taxon>
        <taxon>Stenosarchaea group</taxon>
        <taxon>Halobacteria</taxon>
        <taxon>Halobacteriales</taxon>
        <taxon>Halobacteriaceae</taxon>
        <taxon>Halobacterium</taxon>
    </lineage>
</organism>
<evidence type="ECO:0000259" key="8">
    <source>
        <dbReference type="PROSITE" id="PS50109"/>
    </source>
</evidence>
<feature type="transmembrane region" description="Helical" evidence="7">
    <location>
        <begin position="41"/>
        <end position="61"/>
    </location>
</feature>
<dbReference type="RefSeq" id="WP_089669531.1">
    <property type="nucleotide sequence ID" value="NZ_FOJA01000001.1"/>
</dbReference>
<dbReference type="SUPFAM" id="SSF55874">
    <property type="entry name" value="ATPase domain of HSP90 chaperone/DNA topoisomerase II/histidine kinase"/>
    <property type="match status" value="1"/>
</dbReference>
<feature type="transmembrane region" description="Helical" evidence="7">
    <location>
        <begin position="101"/>
        <end position="121"/>
    </location>
</feature>
<dbReference type="Pfam" id="PF02518">
    <property type="entry name" value="HATPase_c"/>
    <property type="match status" value="1"/>
</dbReference>
<feature type="transmembrane region" description="Helical" evidence="7">
    <location>
        <begin position="73"/>
        <end position="95"/>
    </location>
</feature>
<dbReference type="InterPro" id="IPR005467">
    <property type="entry name" value="His_kinase_dom"/>
</dbReference>
<dbReference type="CDD" id="cd00075">
    <property type="entry name" value="HATPase"/>
    <property type="match status" value="1"/>
</dbReference>
<proteinExistence type="predicted"/>
<dbReference type="SMART" id="SM00387">
    <property type="entry name" value="HATPase_c"/>
    <property type="match status" value="1"/>
</dbReference>
<evidence type="ECO:0000256" key="7">
    <source>
        <dbReference type="SAM" id="Phobius"/>
    </source>
</evidence>
<dbReference type="Proteomes" id="UP000198518">
    <property type="component" value="Unassembled WGS sequence"/>
</dbReference>
<evidence type="ECO:0000256" key="3">
    <source>
        <dbReference type="ARBA" id="ARBA00022679"/>
    </source>
</evidence>
<gene>
    <name evidence="9" type="ORF">SAMN04487945_2311</name>
</gene>
<keyword evidence="4" id="KW-0547">Nucleotide-binding</keyword>
<evidence type="ECO:0000256" key="2">
    <source>
        <dbReference type="ARBA" id="ARBA00012438"/>
    </source>
</evidence>
<keyword evidence="3" id="KW-0808">Transferase</keyword>
<evidence type="ECO:0000313" key="9">
    <source>
        <dbReference type="EMBL" id="SEW22395.1"/>
    </source>
</evidence>
<comment type="catalytic activity">
    <reaction evidence="1">
        <text>ATP + protein L-histidine = ADP + protein N-phospho-L-histidine.</text>
        <dbReference type="EC" id="2.7.13.3"/>
    </reaction>
</comment>
<keyword evidence="7" id="KW-0812">Transmembrane</keyword>
<dbReference type="GO" id="GO:0005524">
    <property type="term" value="F:ATP binding"/>
    <property type="evidence" value="ECO:0007669"/>
    <property type="project" value="UniProtKB-KW"/>
</dbReference>
<dbReference type="PRINTS" id="PR00344">
    <property type="entry name" value="BCTRLSENSOR"/>
</dbReference>
<feature type="domain" description="Histidine kinase" evidence="8">
    <location>
        <begin position="147"/>
        <end position="352"/>
    </location>
</feature>
<dbReference type="AlphaFoldDB" id="A0A1I0Q726"/>
<dbReference type="PROSITE" id="PS50109">
    <property type="entry name" value="HIS_KIN"/>
    <property type="match status" value="1"/>
</dbReference>
<dbReference type="EC" id="2.7.13.3" evidence="2"/>
<keyword evidence="7" id="KW-1133">Transmembrane helix</keyword>
<dbReference type="OrthoDB" id="327291at2157"/>
<evidence type="ECO:0000256" key="1">
    <source>
        <dbReference type="ARBA" id="ARBA00000085"/>
    </source>
</evidence>
<dbReference type="EMBL" id="FOJA01000001">
    <property type="protein sequence ID" value="SEW22395.1"/>
    <property type="molecule type" value="Genomic_DNA"/>
</dbReference>
<keyword evidence="6" id="KW-0067">ATP-binding</keyword>
<evidence type="ECO:0000256" key="5">
    <source>
        <dbReference type="ARBA" id="ARBA00022777"/>
    </source>
</evidence>
<keyword evidence="7" id="KW-0472">Membrane</keyword>
<dbReference type="InterPro" id="IPR036890">
    <property type="entry name" value="HATPase_C_sf"/>
</dbReference>
<evidence type="ECO:0000256" key="4">
    <source>
        <dbReference type="ARBA" id="ARBA00022741"/>
    </source>
</evidence>
<evidence type="ECO:0000313" key="10">
    <source>
        <dbReference type="Proteomes" id="UP000198518"/>
    </source>
</evidence>
<keyword evidence="10" id="KW-1185">Reference proteome</keyword>
<dbReference type="Gene3D" id="3.30.565.10">
    <property type="entry name" value="Histidine kinase-like ATPase, C-terminal domain"/>
    <property type="match status" value="1"/>
</dbReference>
<dbReference type="PANTHER" id="PTHR44936:SF10">
    <property type="entry name" value="SENSOR PROTEIN RSTB"/>
    <property type="match status" value="1"/>
</dbReference>
<dbReference type="InterPro" id="IPR003594">
    <property type="entry name" value="HATPase_dom"/>
</dbReference>
<dbReference type="PANTHER" id="PTHR44936">
    <property type="entry name" value="SENSOR PROTEIN CREC"/>
    <property type="match status" value="1"/>
</dbReference>
<dbReference type="STRING" id="355548.SAMN04487945_2311"/>
<dbReference type="InterPro" id="IPR004358">
    <property type="entry name" value="Sig_transdc_His_kin-like_C"/>
</dbReference>
<dbReference type="InterPro" id="IPR050980">
    <property type="entry name" value="2C_sensor_his_kinase"/>
</dbReference>
<protein>
    <recommendedName>
        <fullName evidence="2">histidine kinase</fullName>
        <ecNumber evidence="2">2.7.13.3</ecNumber>
    </recommendedName>
</protein>
<dbReference type="GO" id="GO:0004673">
    <property type="term" value="F:protein histidine kinase activity"/>
    <property type="evidence" value="ECO:0007669"/>
    <property type="project" value="UniProtKB-EC"/>
</dbReference>
<sequence>MSSLRRTAAAASVSLTGVAVVAVMAVHVATSAPPTSGLLLAGFGTLVGLALVAAGYGLVYLDVAPEHALRVAGWNLLGILVIGAALALLFAYQAAVASVPAAPVFSGTVVVAVSAVAHVLIGVNDVRRIRATELARERRKLDVLSRVVRHDLRTLAQLLFSYANRVEPAAAGDDDPEAVAAAVHGAGEELSAIHDRSGLVQTLVDGDVTARSVDLSALADEVAADARSDHPDADIAVDVPDGVAVEAGDYLRDALAELVENACEHHDDGSPSVVLSATVDGGRVVLEVVDDGPGIPDTETAVVTGETDVTQLEHASGLGLWVVRWVADVYGGDLSFDAGADGTTVALSLRRA</sequence>
<name>A0A1I0Q726_9EURY</name>
<accession>A0A1I0Q726</accession>
<reference evidence="9 10" key="1">
    <citation type="submission" date="2016-10" db="EMBL/GenBank/DDBJ databases">
        <authorList>
            <person name="de Groot N.N."/>
        </authorList>
    </citation>
    <scope>NUCLEOTIDE SEQUENCE [LARGE SCALE GENOMIC DNA]</scope>
    <source>
        <strain evidence="9 10">CGMCC 1.5337</strain>
    </source>
</reference>
<evidence type="ECO:0000256" key="6">
    <source>
        <dbReference type="ARBA" id="ARBA00022840"/>
    </source>
</evidence>